<accession>A0ABV2MF14</accession>
<proteinExistence type="predicted"/>
<evidence type="ECO:0000313" key="2">
    <source>
        <dbReference type="Proteomes" id="UP001549077"/>
    </source>
</evidence>
<reference evidence="1 2" key="1">
    <citation type="submission" date="2024-06" db="EMBL/GenBank/DDBJ databases">
        <title>Genomic Encyclopedia of Type Strains, Phase IV (KMG-IV): sequencing the most valuable type-strain genomes for metagenomic binning, comparative biology and taxonomic classification.</title>
        <authorList>
            <person name="Goeker M."/>
        </authorList>
    </citation>
    <scope>NUCLEOTIDE SEQUENCE [LARGE SCALE GENOMIC DNA]</scope>
    <source>
        <strain evidence="1 2">DSM 29288</strain>
    </source>
</reference>
<dbReference type="EMBL" id="JBEPMY010000004">
    <property type="protein sequence ID" value="MET3754991.1"/>
    <property type="molecule type" value="Genomic_DNA"/>
</dbReference>
<dbReference type="Proteomes" id="UP001549077">
    <property type="component" value="Unassembled WGS sequence"/>
</dbReference>
<name>A0ABV2MF14_9HYPH</name>
<evidence type="ECO:0000313" key="1">
    <source>
        <dbReference type="EMBL" id="MET3754991.1"/>
    </source>
</evidence>
<sequence length="492" mass="55594">MQPHIPTDTDNFIPFDLEKMLLEVHNEESRSYFTEAVNCFNARAFRASVVMMACAVFDDIRHKAADFAQFDGTARTLAQKLESVRKHQGSYENDVLNLTDNWGKLDIEQQRYLKHLYEARNQAAHASGCMIGEDEARRMIANGHARILSVRFISAMHGLAEILHKMTNVDMYPAALPYGHEHTTRDELSLCDPAAHWEVINAIVANHEFGSPRFKRNAEIFLRWVANEQNSQLQKYLSLTLLERRTLPPSSSWLIEIIAQDPAILGRHSQKSNDSVDAALAAIINEFSLDDEEREFALREIFYWVLNDGTGRLRLTLDACIRKMLATEAFLRALGADHPHLGRAKSMLVSATYDHDRAETFASAAFERWNPGHERIIGRSLDQETAFRLVLNLCEAGRAGRPRSQSLVKFHFSGMPSIRQKAIALVDSDPGRAEMLLEDAEWIGYSGEEFFDLYLKPLPDEEDDEFGPGPGYESAPHGPEMFAFLKKAVSAG</sequence>
<gene>
    <name evidence="1" type="ORF">ABID08_002348</name>
</gene>
<comment type="caution">
    <text evidence="1">The sequence shown here is derived from an EMBL/GenBank/DDBJ whole genome shotgun (WGS) entry which is preliminary data.</text>
</comment>
<organism evidence="1 2">
    <name type="scientific">Rhizobium binae</name>
    <dbReference type="NCBI Taxonomy" id="1138190"/>
    <lineage>
        <taxon>Bacteria</taxon>
        <taxon>Pseudomonadati</taxon>
        <taxon>Pseudomonadota</taxon>
        <taxon>Alphaproteobacteria</taxon>
        <taxon>Hyphomicrobiales</taxon>
        <taxon>Rhizobiaceae</taxon>
        <taxon>Rhizobium/Agrobacterium group</taxon>
        <taxon>Rhizobium</taxon>
    </lineage>
</organism>
<dbReference type="RefSeq" id="WP_168294943.1">
    <property type="nucleotide sequence ID" value="NZ_CP071604.1"/>
</dbReference>
<protein>
    <recommendedName>
        <fullName evidence="3">Apea-like HEPN domain-containing protein</fullName>
    </recommendedName>
</protein>
<keyword evidence="2" id="KW-1185">Reference proteome</keyword>
<evidence type="ECO:0008006" key="3">
    <source>
        <dbReference type="Google" id="ProtNLM"/>
    </source>
</evidence>
<dbReference type="GeneID" id="91148217"/>